<evidence type="ECO:0000313" key="1">
    <source>
        <dbReference type="EMBL" id="KAF9758514.1"/>
    </source>
</evidence>
<dbReference type="EMBL" id="JADCTT010000001">
    <property type="protein sequence ID" value="KAF9758514.1"/>
    <property type="molecule type" value="Genomic_DNA"/>
</dbReference>
<dbReference type="AlphaFoldDB" id="A0A8H7NLQ9"/>
<protein>
    <submittedName>
        <fullName evidence="1">Uncharacterized protein</fullName>
    </submittedName>
</protein>
<dbReference type="Proteomes" id="UP000616885">
    <property type="component" value="Unassembled WGS sequence"/>
</dbReference>
<proteinExistence type="predicted"/>
<accession>A0A8H7NLQ9</accession>
<sequence length="145" mass="15896">MDGKGCCTTLVVHRCYAHNATFAIPQCAFVPLPGATNQSSLAAENIWQHPGHVDQTALRLSGDTSPSSQPALNLHVRLSHETNLYHHRRAESAATSPPKQPWKNTTPASDKIIPRLLVPCHSHDSLTIITIFHAHASRNPSHPWP</sequence>
<reference evidence="1" key="1">
    <citation type="submission" date="2020-10" db="EMBL/GenBank/DDBJ databases">
        <title>High-Quality Genome Resource of Clonostachys rosea strain S41 by Oxford Nanopore Long-Read Sequencing.</title>
        <authorList>
            <person name="Wang H."/>
        </authorList>
    </citation>
    <scope>NUCLEOTIDE SEQUENCE</scope>
    <source>
        <strain evidence="1">S41</strain>
    </source>
</reference>
<organism evidence="1 2">
    <name type="scientific">Bionectria ochroleuca</name>
    <name type="common">Gliocladium roseum</name>
    <dbReference type="NCBI Taxonomy" id="29856"/>
    <lineage>
        <taxon>Eukaryota</taxon>
        <taxon>Fungi</taxon>
        <taxon>Dikarya</taxon>
        <taxon>Ascomycota</taxon>
        <taxon>Pezizomycotina</taxon>
        <taxon>Sordariomycetes</taxon>
        <taxon>Hypocreomycetidae</taxon>
        <taxon>Hypocreales</taxon>
        <taxon>Bionectriaceae</taxon>
        <taxon>Clonostachys</taxon>
    </lineage>
</organism>
<gene>
    <name evidence="1" type="ORF">IM811_000208</name>
</gene>
<evidence type="ECO:0000313" key="2">
    <source>
        <dbReference type="Proteomes" id="UP000616885"/>
    </source>
</evidence>
<name>A0A8H7NLQ9_BIOOC</name>
<comment type="caution">
    <text evidence="1">The sequence shown here is derived from an EMBL/GenBank/DDBJ whole genome shotgun (WGS) entry which is preliminary data.</text>
</comment>